<organism evidence="1 2">
    <name type="scientific">Clavispora lusitaniae</name>
    <name type="common">Candida lusitaniae</name>
    <dbReference type="NCBI Taxonomy" id="36911"/>
    <lineage>
        <taxon>Eukaryota</taxon>
        <taxon>Fungi</taxon>
        <taxon>Dikarya</taxon>
        <taxon>Ascomycota</taxon>
        <taxon>Saccharomycotina</taxon>
        <taxon>Pichiomycetes</taxon>
        <taxon>Metschnikowiaceae</taxon>
        <taxon>Clavispora</taxon>
    </lineage>
</organism>
<reference evidence="2" key="1">
    <citation type="journal article" date="2019" name="MBio">
        <title>Comparative genomics for the elucidation of multidrug resistance (MDR) in Candida lusitaniae.</title>
        <authorList>
            <person name="Kannan A."/>
            <person name="Asner S.A."/>
            <person name="Trachsel E."/>
            <person name="Kelly S."/>
            <person name="Parker J."/>
            <person name="Sanglard D."/>
        </authorList>
    </citation>
    <scope>NUCLEOTIDE SEQUENCE [LARGE SCALE GENOMIC DNA]</scope>
    <source>
        <strain evidence="2">P1</strain>
    </source>
</reference>
<protein>
    <submittedName>
        <fullName evidence="1">Uncharacterized protein</fullName>
    </submittedName>
</protein>
<proteinExistence type="predicted"/>
<keyword evidence="2" id="KW-1185">Reference proteome</keyword>
<dbReference type="EMBL" id="CP038487">
    <property type="protein sequence ID" value="QFZ28262.1"/>
    <property type="molecule type" value="Genomic_DNA"/>
</dbReference>
<dbReference type="Proteomes" id="UP000326582">
    <property type="component" value="Chromosome 4"/>
</dbReference>
<gene>
    <name evidence="1" type="ORF">EJF14_40295</name>
</gene>
<sequence length="281" mass="31787">MPVCVCAHEFSDIFILVHKTASVYHTLMKFLLDHNFRVYKTYSCPIITDAHKSIIHSHIASYIFLKYQSQTSDLVPKYKSAEDVKVTVTSGHLAESDVEVNYVIIGHELTHVIAFVKSDESFIALIKSHTPLYVSRILESLEFDKPLILQPLSITSPVIFSLVDHLDSLVAEDPRVLGDIDLAFSPKEKLIGDSLKELIVRVPYKDSSRLLKDRKSPPMQTLVDWLTEQTTLNFSNLLLTKFSSKILNVHQDHLTIVGVDFPSDNTIAELLKTFCITFNSN</sequence>
<accession>A0ACD0WL53</accession>
<evidence type="ECO:0000313" key="2">
    <source>
        <dbReference type="Proteomes" id="UP000326582"/>
    </source>
</evidence>
<name>A0ACD0WL53_CLALS</name>
<evidence type="ECO:0000313" key="1">
    <source>
        <dbReference type="EMBL" id="QFZ28262.1"/>
    </source>
</evidence>